<dbReference type="EMBL" id="CP007536">
    <property type="protein sequence ID" value="AIC14429.1"/>
    <property type="molecule type" value="Genomic_DNA"/>
</dbReference>
<proteinExistence type="predicted"/>
<keyword evidence="2" id="KW-1185">Reference proteome</keyword>
<reference evidence="1 2" key="1">
    <citation type="journal article" date="2014" name="Int. J. Syst. Evol. Microbiol.">
        <title>Nitrososphaera viennensis gen. nov., sp. nov., an aerobic and mesophilic, ammonia-oxidizing archaeon from soil and a member of the archaeal phylum Thaumarchaeota.</title>
        <authorList>
            <person name="Stieglmeier M."/>
            <person name="Klingl A."/>
            <person name="Alves R.J."/>
            <person name="Rittmann S.K."/>
            <person name="Melcher M."/>
            <person name="Leisch N."/>
            <person name="Schleper C."/>
        </authorList>
    </citation>
    <scope>NUCLEOTIDE SEQUENCE [LARGE SCALE GENOMIC DNA]</scope>
    <source>
        <strain evidence="1">EN76</strain>
    </source>
</reference>
<accession>A0A060HCI6</accession>
<dbReference type="OrthoDB" id="5693at2157"/>
<dbReference type="KEGG" id="nvn:NVIE_002430"/>
<dbReference type="HOGENOM" id="CLU_2784241_0_0_2"/>
<dbReference type="GeneID" id="74945503"/>
<dbReference type="AlphaFoldDB" id="A0A060HCI6"/>
<dbReference type="RefSeq" id="WP_075053652.1">
    <property type="nucleotide sequence ID" value="NZ_CP007536.1"/>
</dbReference>
<dbReference type="Proteomes" id="UP000027093">
    <property type="component" value="Chromosome"/>
</dbReference>
<organism evidence="1 2">
    <name type="scientific">Nitrososphaera viennensis EN76</name>
    <dbReference type="NCBI Taxonomy" id="926571"/>
    <lineage>
        <taxon>Archaea</taxon>
        <taxon>Nitrososphaerota</taxon>
        <taxon>Nitrososphaeria</taxon>
        <taxon>Nitrososphaerales</taxon>
        <taxon>Nitrososphaeraceae</taxon>
        <taxon>Nitrososphaera</taxon>
    </lineage>
</organism>
<evidence type="ECO:0000313" key="2">
    <source>
        <dbReference type="Proteomes" id="UP000027093"/>
    </source>
</evidence>
<gene>
    <name evidence="1" type="ORF">NVIE_002430</name>
</gene>
<evidence type="ECO:0000313" key="1">
    <source>
        <dbReference type="EMBL" id="AIC14429.1"/>
    </source>
</evidence>
<sequence>MSSRGNFTKGQTWGALKKAWRGYKIAKVQGDSAKMKEYATKIRTLQGELGVKQASFPELGI</sequence>
<protein>
    <submittedName>
        <fullName evidence="1">Uncharacterized protein</fullName>
    </submittedName>
</protein>
<name>A0A060HCI6_9ARCH</name>